<keyword evidence="2" id="KW-1015">Disulfide bond</keyword>
<feature type="compositionally biased region" description="Polar residues" evidence="4">
    <location>
        <begin position="1"/>
        <end position="17"/>
    </location>
</feature>
<dbReference type="SUPFAM" id="SSF51445">
    <property type="entry name" value="(Trans)glycosidases"/>
    <property type="match status" value="1"/>
</dbReference>
<gene>
    <name evidence="5" type="ORF">g.12825</name>
</gene>
<comment type="catalytic activity">
    <reaction evidence="3">
        <text>Random hydrolysis of (1-&gt;4)-linkages between N-acetyl-beta-D-glucosamine and D-glucuronate residues in hyaluronate.</text>
        <dbReference type="EC" id="3.2.1.35"/>
    </reaction>
</comment>
<feature type="region of interest" description="Disordered" evidence="4">
    <location>
        <begin position="36"/>
        <end position="67"/>
    </location>
</feature>
<dbReference type="PANTHER" id="PTHR11769:SF35">
    <property type="entry name" value="HYALURONIDASE"/>
    <property type="match status" value="1"/>
</dbReference>
<dbReference type="InterPro" id="IPR018155">
    <property type="entry name" value="Hyaluronidase"/>
</dbReference>
<dbReference type="InterPro" id="IPR017853">
    <property type="entry name" value="GH"/>
</dbReference>
<dbReference type="Pfam" id="PF01630">
    <property type="entry name" value="Glyco_hydro_56"/>
    <property type="match status" value="1"/>
</dbReference>
<protein>
    <recommendedName>
        <fullName evidence="3">Hyaluronidase</fullName>
        <ecNumber evidence="3">3.2.1.35</ecNumber>
    </recommendedName>
</protein>
<feature type="compositionally biased region" description="Pro residues" evidence="4">
    <location>
        <begin position="48"/>
        <end position="59"/>
    </location>
</feature>
<dbReference type="InterPro" id="IPR013785">
    <property type="entry name" value="Aldolase_TIM"/>
</dbReference>
<organism evidence="5">
    <name type="scientific">Graphocephala atropunctata</name>
    <dbReference type="NCBI Taxonomy" id="36148"/>
    <lineage>
        <taxon>Eukaryota</taxon>
        <taxon>Metazoa</taxon>
        <taxon>Ecdysozoa</taxon>
        <taxon>Arthropoda</taxon>
        <taxon>Hexapoda</taxon>
        <taxon>Insecta</taxon>
        <taxon>Pterygota</taxon>
        <taxon>Neoptera</taxon>
        <taxon>Paraneoptera</taxon>
        <taxon>Hemiptera</taxon>
        <taxon>Auchenorrhyncha</taxon>
        <taxon>Membracoidea</taxon>
        <taxon>Cicadellidae</taxon>
        <taxon>Cicadellinae</taxon>
        <taxon>Cicadellini</taxon>
        <taxon>Graphocephala</taxon>
    </lineage>
</organism>
<evidence type="ECO:0000256" key="3">
    <source>
        <dbReference type="RuleBase" id="RU610713"/>
    </source>
</evidence>
<dbReference type="GO" id="GO:0004415">
    <property type="term" value="F:hyalurononglucosaminidase activity"/>
    <property type="evidence" value="ECO:0007669"/>
    <property type="project" value="UniProtKB-UniRule"/>
</dbReference>
<dbReference type="PRINTS" id="PR00846">
    <property type="entry name" value="GLHYDRLASE56"/>
</dbReference>
<evidence type="ECO:0000256" key="4">
    <source>
        <dbReference type="SAM" id="MobiDB-lite"/>
    </source>
</evidence>
<dbReference type="PANTHER" id="PTHR11769">
    <property type="entry name" value="HYALURONIDASE"/>
    <property type="match status" value="1"/>
</dbReference>
<reference evidence="5" key="1">
    <citation type="submission" date="2015-11" db="EMBL/GenBank/DDBJ databases">
        <title>De novo transcriptome assembly of four potential Pierce s Disease insect vectors from Arizona vineyards.</title>
        <authorList>
            <person name="Tassone E.E."/>
        </authorList>
    </citation>
    <scope>NUCLEOTIDE SEQUENCE</scope>
</reference>
<evidence type="ECO:0000313" key="5">
    <source>
        <dbReference type="EMBL" id="JAT36457.1"/>
    </source>
</evidence>
<dbReference type="EC" id="3.2.1.35" evidence="3"/>
<comment type="similarity">
    <text evidence="1 3">Belongs to the glycosyl hydrolase 56 family.</text>
</comment>
<name>A0A1B6MKE8_9HEMI</name>
<accession>A0A1B6MKE8</accession>
<dbReference type="Gene3D" id="3.20.20.70">
    <property type="entry name" value="Aldolase class I"/>
    <property type="match status" value="1"/>
</dbReference>
<feature type="region of interest" description="Disordered" evidence="4">
    <location>
        <begin position="1"/>
        <end position="22"/>
    </location>
</feature>
<evidence type="ECO:0000256" key="2">
    <source>
        <dbReference type="ARBA" id="ARBA00023157"/>
    </source>
</evidence>
<dbReference type="GO" id="GO:0005975">
    <property type="term" value="P:carbohydrate metabolic process"/>
    <property type="evidence" value="ECO:0007669"/>
    <property type="project" value="InterPro"/>
</dbReference>
<keyword evidence="3" id="KW-0326">Glycosidase</keyword>
<dbReference type="AlphaFoldDB" id="A0A1B6MKE8"/>
<keyword evidence="3" id="KW-0378">Hydrolase</keyword>
<dbReference type="GO" id="GO:0030214">
    <property type="term" value="P:hyaluronan catabolic process"/>
    <property type="evidence" value="ECO:0007669"/>
    <property type="project" value="TreeGrafter"/>
</dbReference>
<evidence type="ECO:0000256" key="1">
    <source>
        <dbReference type="ARBA" id="ARBA00008871"/>
    </source>
</evidence>
<dbReference type="EMBL" id="GEBQ01003520">
    <property type="protein sequence ID" value="JAT36457.1"/>
    <property type="molecule type" value="Transcribed_RNA"/>
</dbReference>
<proteinExistence type="inferred from homology"/>
<feature type="non-terminal residue" evidence="5">
    <location>
        <position position="208"/>
    </location>
</feature>
<sequence>MFPPSSVTNMASTSPQCPSAGESLRTIRMRSVEMQFPSCTTPGRSPRSCPPPRGPPPPSGTGVPQAGNLSLHLDRFQEDVRRLMPASSFRGIGIIDFEHWRPVWRQNWMSLSVYKNYSRHLERRRHPRWSKKDVEKEAAERFESAAKVWMLETLQLAKALRPRALWGYYGYPFCFNNKPVGRSMPCSPDVIPENNRMLWLFSESSALF</sequence>